<comment type="caution">
    <text evidence="2">The sequence shown here is derived from an EMBL/GenBank/DDBJ whole genome shotgun (WGS) entry which is preliminary data.</text>
</comment>
<gene>
    <name evidence="2" type="ORF">FYJ27_08755</name>
</gene>
<organism evidence="2 3">
    <name type="scientific">Anaerosalibacter bizertensis</name>
    <dbReference type="NCBI Taxonomy" id="932217"/>
    <lineage>
        <taxon>Bacteria</taxon>
        <taxon>Bacillati</taxon>
        <taxon>Bacillota</taxon>
        <taxon>Tissierellia</taxon>
        <taxon>Tissierellales</taxon>
        <taxon>Sporanaerobacteraceae</taxon>
        <taxon>Anaerosalibacter</taxon>
    </lineage>
</organism>
<dbReference type="EMBL" id="VULR01000011">
    <property type="protein sequence ID" value="MSS43813.1"/>
    <property type="molecule type" value="Genomic_DNA"/>
</dbReference>
<feature type="domain" description="DUF6873" evidence="1">
    <location>
        <begin position="32"/>
        <end position="259"/>
    </location>
</feature>
<evidence type="ECO:0000313" key="2">
    <source>
        <dbReference type="EMBL" id="MSS43813.1"/>
    </source>
</evidence>
<proteinExistence type="predicted"/>
<protein>
    <recommendedName>
        <fullName evidence="1">DUF6873 domain-containing protein</fullName>
    </recommendedName>
</protein>
<dbReference type="Pfam" id="PF21778">
    <property type="entry name" value="DUF6873"/>
    <property type="match status" value="1"/>
</dbReference>
<name>A0A844FI95_9FIRM</name>
<dbReference type="AlphaFoldDB" id="A0A844FI95"/>
<evidence type="ECO:0000259" key="1">
    <source>
        <dbReference type="Pfam" id="PF21778"/>
    </source>
</evidence>
<sequence>MSYRRFIFLALKGGIYVKNNPFIPYKKGNLVIIDGRVDEKVIKFLEKLNIKVIKTVKCEDVHEAIAYHPDIVLHPINYKTLIVAPNVFEYYEEKFFGTGIELIRGEKQLVRDYPGDIAYNVGRVYGYAIHNFKYTDEKLLFYLKKEGLELIHVNQGYTKCSMAVVDKKAIITADRPIYEAMVKCDIDTLLIEPGYIELEGFDYGFIGGCFGSICKNDIFISGKLDDHPDKDKINNFLKKHKKNLIFLSNDKIVDLGTIITLYC</sequence>
<evidence type="ECO:0000313" key="3">
    <source>
        <dbReference type="Proteomes" id="UP000462760"/>
    </source>
</evidence>
<dbReference type="Proteomes" id="UP000462760">
    <property type="component" value="Unassembled WGS sequence"/>
</dbReference>
<accession>A0A844FI95</accession>
<dbReference type="InterPro" id="IPR049238">
    <property type="entry name" value="DUF6873"/>
</dbReference>
<reference evidence="2 3" key="1">
    <citation type="submission" date="2019-08" db="EMBL/GenBank/DDBJ databases">
        <title>In-depth cultivation of the pig gut microbiome towards novel bacterial diversity and tailored functional studies.</title>
        <authorList>
            <person name="Wylensek D."/>
            <person name="Hitch T.C.A."/>
            <person name="Clavel T."/>
        </authorList>
    </citation>
    <scope>NUCLEOTIDE SEQUENCE [LARGE SCALE GENOMIC DNA]</scope>
    <source>
        <strain evidence="2 3">Med78-601-WT-4W-RMD-3</strain>
    </source>
</reference>